<comment type="caution">
    <text evidence="7">The sequence shown here is derived from an EMBL/GenBank/DDBJ whole genome shotgun (WGS) entry which is preliminary data.</text>
</comment>
<evidence type="ECO:0000256" key="1">
    <source>
        <dbReference type="ARBA" id="ARBA00005466"/>
    </source>
</evidence>
<name>A0A0A2L4A3_PENIT</name>
<reference evidence="7 8" key="1">
    <citation type="journal article" date="2015" name="Mol. Plant Microbe Interact.">
        <title>Genome, transcriptome, and functional analyses of Penicillium expansum provide new insights into secondary metabolism and pathogenicity.</title>
        <authorList>
            <person name="Ballester A.R."/>
            <person name="Marcet-Houben M."/>
            <person name="Levin E."/>
            <person name="Sela N."/>
            <person name="Selma-Lazaro C."/>
            <person name="Carmona L."/>
            <person name="Wisniewski M."/>
            <person name="Droby S."/>
            <person name="Gonzalez-Candelas L."/>
            <person name="Gabaldon T."/>
        </authorList>
    </citation>
    <scope>NUCLEOTIDE SEQUENCE [LARGE SCALE GENOMIC DNA]</scope>
    <source>
        <strain evidence="7 8">PHI-1</strain>
    </source>
</reference>
<feature type="signal peptide" evidence="5">
    <location>
        <begin position="1"/>
        <end position="20"/>
    </location>
</feature>
<evidence type="ECO:0000256" key="5">
    <source>
        <dbReference type="SAM" id="SignalP"/>
    </source>
</evidence>
<evidence type="ECO:0000256" key="3">
    <source>
        <dbReference type="ARBA" id="ARBA00022827"/>
    </source>
</evidence>
<evidence type="ECO:0000313" key="7">
    <source>
        <dbReference type="EMBL" id="KGO74013.1"/>
    </source>
</evidence>
<evidence type="ECO:0000313" key="8">
    <source>
        <dbReference type="Proteomes" id="UP000030104"/>
    </source>
</evidence>
<dbReference type="OrthoDB" id="2151789at2759"/>
<dbReference type="InterPro" id="IPR016167">
    <property type="entry name" value="FAD-bd_PCMH_sub1"/>
</dbReference>
<gene>
    <name evidence="7" type="ORF">PITC_075010</name>
</gene>
<keyword evidence="2" id="KW-0285">Flavoprotein</keyword>
<dbReference type="SUPFAM" id="SSF56176">
    <property type="entry name" value="FAD-binding/transporter-associated domain-like"/>
    <property type="match status" value="1"/>
</dbReference>
<evidence type="ECO:0000259" key="6">
    <source>
        <dbReference type="PROSITE" id="PS51387"/>
    </source>
</evidence>
<sequence length="514" mass="55283">MRSTLHNAVALLAAAGPILGSPAGDDMSAFLDSINVNRAALPSSLDGRADSGCPSACDILHTGFPDRIATVAANESIYTQEAHAHWSASAWTAPTCIYTPTTLDELKAAVLTAQRTQCKFAVRSGGHSPFHGFAGIDEGLLISMAEFKDLEYNNDTQVQRSGMGNRWGDIYKSLIETGRLVVGGRLNDVGLALAGGGGLSHLSSLYGWVCQNVISYEVMLANGSHVEASYEKNSDLYYGLRIGNNNFGIVTHLNQRTYPMSKVWGGTVIYSGDKAKAFMAALADFQAEGQLDGKAAILPYLALTNDTIFATFAYLDPTVKPNAFDAFFQIPNVTDLTMVHDSFYDLANAGLPPLPRWTYAATSALLDKDTYVGIVDIISSFNDRMYMIASGTLALMTQPISKNMVLASNLRVGGDPLGARREAQLWMGVTAGWANGDDDAAVFQIVQDCTDAIEAYTKKTGFYDPLIFVNDAFPTQKPLQSFGADSYAKLRAASAKYDPDGVFQKLVPGGFKLN</sequence>
<dbReference type="PANTHER" id="PTHR42973:SF13">
    <property type="entry name" value="FAD-BINDING PCMH-TYPE DOMAIN-CONTAINING PROTEIN"/>
    <property type="match status" value="1"/>
</dbReference>
<keyword evidence="5" id="KW-0732">Signal</keyword>
<evidence type="ECO:0000256" key="2">
    <source>
        <dbReference type="ARBA" id="ARBA00022630"/>
    </source>
</evidence>
<accession>A0A0A2L4A3</accession>
<organism evidence="7 8">
    <name type="scientific">Penicillium italicum</name>
    <name type="common">Blue mold</name>
    <dbReference type="NCBI Taxonomy" id="40296"/>
    <lineage>
        <taxon>Eukaryota</taxon>
        <taxon>Fungi</taxon>
        <taxon>Dikarya</taxon>
        <taxon>Ascomycota</taxon>
        <taxon>Pezizomycotina</taxon>
        <taxon>Eurotiomycetes</taxon>
        <taxon>Eurotiomycetidae</taxon>
        <taxon>Eurotiales</taxon>
        <taxon>Aspergillaceae</taxon>
        <taxon>Penicillium</taxon>
    </lineage>
</organism>
<dbReference type="InterPro" id="IPR016169">
    <property type="entry name" value="FAD-bd_PCMH_sub2"/>
</dbReference>
<keyword evidence="4" id="KW-0560">Oxidoreductase</keyword>
<dbReference type="InterPro" id="IPR006094">
    <property type="entry name" value="Oxid_FAD_bind_N"/>
</dbReference>
<proteinExistence type="inferred from homology"/>
<dbReference type="PhylomeDB" id="A0A0A2L4A3"/>
<dbReference type="InterPro" id="IPR036318">
    <property type="entry name" value="FAD-bd_PCMH-like_sf"/>
</dbReference>
<dbReference type="Gene3D" id="3.40.462.20">
    <property type="match status" value="1"/>
</dbReference>
<keyword evidence="3" id="KW-0274">FAD</keyword>
<dbReference type="GO" id="GO:0016491">
    <property type="term" value="F:oxidoreductase activity"/>
    <property type="evidence" value="ECO:0007669"/>
    <property type="project" value="UniProtKB-KW"/>
</dbReference>
<dbReference type="GO" id="GO:0071949">
    <property type="term" value="F:FAD binding"/>
    <property type="evidence" value="ECO:0007669"/>
    <property type="project" value="InterPro"/>
</dbReference>
<protein>
    <submittedName>
        <fullName evidence="7">FAD linked oxidase, N-terminal</fullName>
    </submittedName>
</protein>
<dbReference type="Gene3D" id="3.30.43.10">
    <property type="entry name" value="Uridine Diphospho-n-acetylenolpyruvylglucosamine Reductase, domain 2"/>
    <property type="match status" value="1"/>
</dbReference>
<evidence type="ECO:0000256" key="4">
    <source>
        <dbReference type="ARBA" id="ARBA00023002"/>
    </source>
</evidence>
<dbReference type="Proteomes" id="UP000030104">
    <property type="component" value="Unassembled WGS sequence"/>
</dbReference>
<comment type="similarity">
    <text evidence="1">Belongs to the oxygen-dependent FAD-linked oxidoreductase family.</text>
</comment>
<keyword evidence="8" id="KW-1185">Reference proteome</keyword>
<dbReference type="HOGENOM" id="CLU_018354_1_2_1"/>
<dbReference type="Gene3D" id="3.30.465.10">
    <property type="match status" value="1"/>
</dbReference>
<feature type="chain" id="PRO_5002002034" evidence="5">
    <location>
        <begin position="21"/>
        <end position="514"/>
    </location>
</feature>
<dbReference type="PANTHER" id="PTHR42973">
    <property type="entry name" value="BINDING OXIDOREDUCTASE, PUTATIVE (AFU_ORTHOLOGUE AFUA_1G17690)-RELATED"/>
    <property type="match status" value="1"/>
</dbReference>
<dbReference type="InterPro" id="IPR016166">
    <property type="entry name" value="FAD-bd_PCMH"/>
</dbReference>
<dbReference type="Pfam" id="PF01565">
    <property type="entry name" value="FAD_binding_4"/>
    <property type="match status" value="1"/>
</dbReference>
<feature type="domain" description="FAD-binding PCMH-type" evidence="6">
    <location>
        <begin position="90"/>
        <end position="260"/>
    </location>
</feature>
<dbReference type="EMBL" id="JQGA01000720">
    <property type="protein sequence ID" value="KGO74013.1"/>
    <property type="molecule type" value="Genomic_DNA"/>
</dbReference>
<dbReference type="InterPro" id="IPR050416">
    <property type="entry name" value="FAD-linked_Oxidoreductase"/>
</dbReference>
<dbReference type="PROSITE" id="PS51387">
    <property type="entry name" value="FAD_PCMH"/>
    <property type="match status" value="1"/>
</dbReference>
<dbReference type="STRING" id="40296.A0A0A2L4A3"/>
<dbReference type="AlphaFoldDB" id="A0A0A2L4A3"/>
<dbReference type="OMA" id="DWHATSF"/>